<reference evidence="2" key="1">
    <citation type="submission" date="2014-09" db="EMBL/GenBank/DDBJ databases">
        <title>Vibrio variabilis JCM 19239. (C206) whole genome shotgun sequence.</title>
        <authorList>
            <person name="Sawabe T."/>
            <person name="Meirelles P."/>
            <person name="Nakanishi M."/>
            <person name="Sayaka M."/>
            <person name="Hattori M."/>
            <person name="Ohkuma M."/>
        </authorList>
    </citation>
    <scope>NUCLEOTIDE SEQUENCE [LARGE SCALE GENOMIC DNA]</scope>
    <source>
        <strain evidence="2">JCM 19239</strain>
    </source>
</reference>
<protein>
    <submittedName>
        <fullName evidence="1">Peptidyl-prolyl cis-trans isomerase</fullName>
        <ecNumber evidence="1">5.2.1.8</ecNumber>
    </submittedName>
</protein>
<keyword evidence="1" id="KW-0413">Isomerase</keyword>
<evidence type="ECO:0000313" key="1">
    <source>
        <dbReference type="EMBL" id="GAL26411.1"/>
    </source>
</evidence>
<name>A0ABQ0JCD5_9VIBR</name>
<comment type="caution">
    <text evidence="1">The sequence shown here is derived from an EMBL/GenBank/DDBJ whole genome shotgun (WGS) entry which is preliminary data.</text>
</comment>
<proteinExistence type="predicted"/>
<gene>
    <name evidence="1" type="ORF">JCM19239_318</name>
</gene>
<reference evidence="2" key="2">
    <citation type="submission" date="2014-09" db="EMBL/GenBank/DDBJ databases">
        <authorList>
            <consortium name="NBRP consortium"/>
            <person name="Sawabe T."/>
            <person name="Meirelles P."/>
            <person name="Nakanishi M."/>
            <person name="Sayaka M."/>
            <person name="Hattori M."/>
            <person name="Ohkuma M."/>
        </authorList>
    </citation>
    <scope>NUCLEOTIDE SEQUENCE [LARGE SCALE GENOMIC DNA]</scope>
    <source>
        <strain evidence="2">JCM 19239</strain>
    </source>
</reference>
<evidence type="ECO:0000313" key="2">
    <source>
        <dbReference type="Proteomes" id="UP000029223"/>
    </source>
</evidence>
<dbReference type="Proteomes" id="UP000029223">
    <property type="component" value="Unassembled WGS sequence"/>
</dbReference>
<accession>A0ABQ0JCD5</accession>
<dbReference type="EC" id="5.2.1.8" evidence="1"/>
<keyword evidence="2" id="KW-1185">Reference proteome</keyword>
<dbReference type="GO" id="GO:0003755">
    <property type="term" value="F:peptidyl-prolyl cis-trans isomerase activity"/>
    <property type="evidence" value="ECO:0007669"/>
    <property type="project" value="UniProtKB-EC"/>
</dbReference>
<dbReference type="InterPro" id="IPR010858">
    <property type="entry name" value="DUF1481"/>
</dbReference>
<dbReference type="EMBL" id="BBMS01000018">
    <property type="protein sequence ID" value="GAL26411.1"/>
    <property type="molecule type" value="Genomic_DNA"/>
</dbReference>
<sequence>MREGVQNEIETGEVTYRIHVRFNKDGEAIYQQYRRNGKVLPVKKAQLENYQREASLLVERVKEQDSDGLELVQGHWTVKL</sequence>
<dbReference type="Pfam" id="PF07356">
    <property type="entry name" value="DUF1481"/>
    <property type="match status" value="1"/>
</dbReference>
<organism evidence="1 2">
    <name type="scientific">Vibrio variabilis</name>
    <dbReference type="NCBI Taxonomy" id="990271"/>
    <lineage>
        <taxon>Bacteria</taxon>
        <taxon>Pseudomonadati</taxon>
        <taxon>Pseudomonadota</taxon>
        <taxon>Gammaproteobacteria</taxon>
        <taxon>Vibrionales</taxon>
        <taxon>Vibrionaceae</taxon>
        <taxon>Vibrio</taxon>
    </lineage>
</organism>